<evidence type="ECO:0000313" key="3">
    <source>
        <dbReference type="Proteomes" id="UP001207654"/>
    </source>
</evidence>
<sequence>MNFILLHADMDGGLENPRIAIAAVILALAFHGASVLWRRVRPSAPPA</sequence>
<comment type="caution">
    <text evidence="2">The sequence shown here is derived from an EMBL/GenBank/DDBJ whole genome shotgun (WGS) entry which is preliminary data.</text>
</comment>
<keyword evidence="1" id="KW-1133">Transmembrane helix</keyword>
<gene>
    <name evidence="2" type="ORF">OV287_55030</name>
</gene>
<evidence type="ECO:0000256" key="1">
    <source>
        <dbReference type="SAM" id="Phobius"/>
    </source>
</evidence>
<keyword evidence="3" id="KW-1185">Reference proteome</keyword>
<dbReference type="Proteomes" id="UP001207654">
    <property type="component" value="Unassembled WGS sequence"/>
</dbReference>
<keyword evidence="1" id="KW-0472">Membrane</keyword>
<accession>A0ABT4APF7</accession>
<dbReference type="EMBL" id="JAPNKA010000001">
    <property type="protein sequence ID" value="MCY1083588.1"/>
    <property type="molecule type" value="Genomic_DNA"/>
</dbReference>
<reference evidence="2 3" key="1">
    <citation type="submission" date="2022-11" db="EMBL/GenBank/DDBJ databases">
        <title>Minimal conservation of predation-associated metabolite biosynthetic gene clusters underscores biosynthetic potential of Myxococcota including descriptions for ten novel species: Archangium lansinium sp. nov., Myxococcus landrumus sp. nov., Nannocystis bai.</title>
        <authorList>
            <person name="Ahearne A."/>
            <person name="Stevens C."/>
            <person name="Phillips K."/>
        </authorList>
    </citation>
    <scope>NUCLEOTIDE SEQUENCE [LARGE SCALE GENOMIC DNA]</scope>
    <source>
        <strain evidence="2 3">MIWBW</strain>
    </source>
</reference>
<proteinExistence type="predicted"/>
<keyword evidence="1" id="KW-0812">Transmembrane</keyword>
<protein>
    <submittedName>
        <fullName evidence="2">Uncharacterized protein</fullName>
    </submittedName>
</protein>
<evidence type="ECO:0000313" key="2">
    <source>
        <dbReference type="EMBL" id="MCY1083588.1"/>
    </source>
</evidence>
<dbReference type="RefSeq" id="WP_267542112.1">
    <property type="nucleotide sequence ID" value="NZ_JAPNKA010000001.1"/>
</dbReference>
<feature type="transmembrane region" description="Helical" evidence="1">
    <location>
        <begin position="19"/>
        <end position="37"/>
    </location>
</feature>
<name>A0ABT4APF7_9BACT</name>
<organism evidence="2 3">
    <name type="scientific">Archangium lansingense</name>
    <dbReference type="NCBI Taxonomy" id="2995310"/>
    <lineage>
        <taxon>Bacteria</taxon>
        <taxon>Pseudomonadati</taxon>
        <taxon>Myxococcota</taxon>
        <taxon>Myxococcia</taxon>
        <taxon>Myxococcales</taxon>
        <taxon>Cystobacterineae</taxon>
        <taxon>Archangiaceae</taxon>
        <taxon>Archangium</taxon>
    </lineage>
</organism>